<dbReference type="SMART" id="SM00418">
    <property type="entry name" value="HTH_ARSR"/>
    <property type="match status" value="1"/>
</dbReference>
<dbReference type="NCBIfam" id="NF033788">
    <property type="entry name" value="HTH_metalloreg"/>
    <property type="match status" value="1"/>
</dbReference>
<dbReference type="Pfam" id="PF12840">
    <property type="entry name" value="HTH_20"/>
    <property type="match status" value="1"/>
</dbReference>
<dbReference type="InterPro" id="IPR036388">
    <property type="entry name" value="WH-like_DNA-bd_sf"/>
</dbReference>
<dbReference type="InterPro" id="IPR011991">
    <property type="entry name" value="ArsR-like_HTH"/>
</dbReference>
<accession>A0A376AEF5</accession>
<dbReference type="AlphaFoldDB" id="A0A376AEF5"/>
<dbReference type="EMBL" id="UEYP01000023">
    <property type="protein sequence ID" value="SSC66165.1"/>
    <property type="molecule type" value="Genomic_DNA"/>
</dbReference>
<keyword evidence="3" id="KW-0804">Transcription</keyword>
<keyword evidence="6" id="KW-1185">Reference proteome</keyword>
<dbReference type="Gene3D" id="1.10.10.10">
    <property type="entry name" value="Winged helix-like DNA-binding domain superfamily/Winged helix DNA-binding domain"/>
    <property type="match status" value="1"/>
</dbReference>
<dbReference type="GO" id="GO:0003700">
    <property type="term" value="F:DNA-binding transcription factor activity"/>
    <property type="evidence" value="ECO:0007669"/>
    <property type="project" value="InterPro"/>
</dbReference>
<dbReference type="CDD" id="cd00090">
    <property type="entry name" value="HTH_ARSR"/>
    <property type="match status" value="1"/>
</dbReference>
<name>A0A376AEF5_9HYPH</name>
<proteinExistence type="predicted"/>
<organism evidence="5 6">
    <name type="scientific">Ciceribacter selenitireducens ATCC BAA-1503</name>
    <dbReference type="NCBI Taxonomy" id="1336235"/>
    <lineage>
        <taxon>Bacteria</taxon>
        <taxon>Pseudomonadati</taxon>
        <taxon>Pseudomonadota</taxon>
        <taxon>Alphaproteobacteria</taxon>
        <taxon>Hyphomicrobiales</taxon>
        <taxon>Rhizobiaceae</taxon>
        <taxon>Ciceribacter</taxon>
    </lineage>
</organism>
<evidence type="ECO:0000256" key="2">
    <source>
        <dbReference type="ARBA" id="ARBA00023125"/>
    </source>
</evidence>
<dbReference type="PRINTS" id="PR00778">
    <property type="entry name" value="HTHARSR"/>
</dbReference>
<dbReference type="InterPro" id="IPR051081">
    <property type="entry name" value="HTH_MetalResp_TranReg"/>
</dbReference>
<evidence type="ECO:0000313" key="5">
    <source>
        <dbReference type="EMBL" id="SSC66165.1"/>
    </source>
</evidence>
<evidence type="ECO:0000259" key="4">
    <source>
        <dbReference type="PROSITE" id="PS50987"/>
    </source>
</evidence>
<dbReference type="PANTHER" id="PTHR33154:SF33">
    <property type="entry name" value="TRANSCRIPTIONAL REPRESSOR SDPR"/>
    <property type="match status" value="1"/>
</dbReference>
<dbReference type="PROSITE" id="PS50987">
    <property type="entry name" value="HTH_ARSR_2"/>
    <property type="match status" value="1"/>
</dbReference>
<dbReference type="SUPFAM" id="SSF46785">
    <property type="entry name" value="Winged helix' DNA-binding domain"/>
    <property type="match status" value="1"/>
</dbReference>
<keyword evidence="1" id="KW-0805">Transcription regulation</keyword>
<evidence type="ECO:0000256" key="3">
    <source>
        <dbReference type="ARBA" id="ARBA00023163"/>
    </source>
</evidence>
<protein>
    <recommendedName>
        <fullName evidence="4">HTH arsR-type domain-containing protein</fullName>
    </recommendedName>
</protein>
<keyword evidence="2" id="KW-0238">DNA-binding</keyword>
<dbReference type="PANTHER" id="PTHR33154">
    <property type="entry name" value="TRANSCRIPTIONAL REGULATOR, ARSR FAMILY"/>
    <property type="match status" value="1"/>
</dbReference>
<reference evidence="6" key="1">
    <citation type="submission" date="2018-07" db="EMBL/GenBank/DDBJ databases">
        <authorList>
            <person name="Peiro R."/>
            <person name="Begona"/>
            <person name="Cbmso G."/>
            <person name="Lopez M."/>
            <person name="Gonzalez S."/>
        </authorList>
    </citation>
    <scope>NUCLEOTIDE SEQUENCE [LARGE SCALE GENOMIC DNA]</scope>
</reference>
<evidence type="ECO:0000256" key="1">
    <source>
        <dbReference type="ARBA" id="ARBA00023015"/>
    </source>
</evidence>
<dbReference type="STRING" id="1336235.GCA_000518785_02004"/>
<feature type="domain" description="HTH arsR-type" evidence="4">
    <location>
        <begin position="1"/>
        <end position="95"/>
    </location>
</feature>
<dbReference type="FunFam" id="1.10.10.10:FF:000496">
    <property type="entry name" value="ArsR family transcriptional regulator"/>
    <property type="match status" value="1"/>
</dbReference>
<dbReference type="GO" id="GO:0003677">
    <property type="term" value="F:DNA binding"/>
    <property type="evidence" value="ECO:0007669"/>
    <property type="project" value="UniProtKB-KW"/>
</dbReference>
<dbReference type="InterPro" id="IPR036390">
    <property type="entry name" value="WH_DNA-bd_sf"/>
</dbReference>
<gene>
    <name evidence="5" type="ORF">RHIZ70_1873</name>
</gene>
<dbReference type="InterPro" id="IPR001845">
    <property type="entry name" value="HTH_ArsR_DNA-bd_dom"/>
</dbReference>
<dbReference type="Proteomes" id="UP000254764">
    <property type="component" value="Unassembled WGS sequence"/>
</dbReference>
<evidence type="ECO:0000313" key="6">
    <source>
        <dbReference type="Proteomes" id="UP000254764"/>
    </source>
</evidence>
<sequence length="110" mass="12333">MYSMSDAPDLLFSALADPTRRAIFERLCRRGEQTVGVLTAQAGVSQPAVSKHLGVLKRAGLVTDRHAGRQTHYSARLEALAPLSDWTKQMTGFWEGRFDDLEDLLKRMDQ</sequence>